<dbReference type="Gene3D" id="3.30.470.20">
    <property type="entry name" value="ATP-grasp fold, B domain"/>
    <property type="match status" value="1"/>
</dbReference>
<dbReference type="EMBL" id="CAWVOH010000001">
    <property type="protein sequence ID" value="CAK8053899.1"/>
    <property type="molecule type" value="Genomic_DNA"/>
</dbReference>
<dbReference type="Proteomes" id="UP001314241">
    <property type="component" value="Unassembled WGS sequence"/>
</dbReference>
<evidence type="ECO:0000313" key="14">
    <source>
        <dbReference type="Proteomes" id="UP001314241"/>
    </source>
</evidence>
<comment type="catalytic activity">
    <reaction evidence="10 11">
        <text>5-amino-1-(5-phospho-D-ribosyl)imidazole-4-carboxylate + L-aspartate + ATP = (2S)-2-[5-amino-1-(5-phospho-beta-D-ribosyl)imidazole-4-carboxamido]succinate + ADP + phosphate + 2 H(+)</text>
        <dbReference type="Rhea" id="RHEA:22628"/>
        <dbReference type="ChEBI" id="CHEBI:15378"/>
        <dbReference type="ChEBI" id="CHEBI:29991"/>
        <dbReference type="ChEBI" id="CHEBI:30616"/>
        <dbReference type="ChEBI" id="CHEBI:43474"/>
        <dbReference type="ChEBI" id="CHEBI:58443"/>
        <dbReference type="ChEBI" id="CHEBI:77657"/>
        <dbReference type="ChEBI" id="CHEBI:456216"/>
        <dbReference type="EC" id="6.3.2.6"/>
    </reaction>
</comment>
<evidence type="ECO:0000256" key="4">
    <source>
        <dbReference type="ARBA" id="ARBA00016460"/>
    </source>
</evidence>
<dbReference type="InterPro" id="IPR001636">
    <property type="entry name" value="SAICAR_synth"/>
</dbReference>
<comment type="similarity">
    <text evidence="2 11">Belongs to the SAICAR synthetase family.</text>
</comment>
<proteinExistence type="inferred from homology"/>
<accession>A0ABM9N418</accession>
<dbReference type="Gene3D" id="3.30.200.20">
    <property type="entry name" value="Phosphorylase Kinase, domain 1"/>
    <property type="match status" value="1"/>
</dbReference>
<keyword evidence="14" id="KW-1185">Reference proteome</keyword>
<organism evidence="13 14">
    <name type="scientific">Eupransor demetentiae</name>
    <dbReference type="NCBI Taxonomy" id="3109584"/>
    <lineage>
        <taxon>Bacteria</taxon>
        <taxon>Bacillati</taxon>
        <taxon>Bacillota</taxon>
        <taxon>Bacilli</taxon>
        <taxon>Lactobacillales</taxon>
        <taxon>Lactobacillaceae</taxon>
        <taxon>Eupransor</taxon>
    </lineage>
</organism>
<evidence type="ECO:0000256" key="9">
    <source>
        <dbReference type="ARBA" id="ARBA00030409"/>
    </source>
</evidence>
<evidence type="ECO:0000256" key="10">
    <source>
        <dbReference type="ARBA" id="ARBA00048475"/>
    </source>
</evidence>
<evidence type="ECO:0000313" key="13">
    <source>
        <dbReference type="EMBL" id="CAK8053899.1"/>
    </source>
</evidence>
<keyword evidence="7 11" id="KW-0658">Purine biosynthesis</keyword>
<keyword evidence="5 11" id="KW-0436">Ligase</keyword>
<keyword evidence="6 11" id="KW-0547">Nucleotide-binding</keyword>
<keyword evidence="8 11" id="KW-0067">ATP-binding</keyword>
<dbReference type="Pfam" id="PF01259">
    <property type="entry name" value="SAICAR_synt"/>
    <property type="match status" value="1"/>
</dbReference>
<evidence type="ECO:0000256" key="2">
    <source>
        <dbReference type="ARBA" id="ARBA00010190"/>
    </source>
</evidence>
<dbReference type="SUPFAM" id="SSF56104">
    <property type="entry name" value="SAICAR synthase-like"/>
    <property type="match status" value="1"/>
</dbReference>
<dbReference type="InterPro" id="IPR018236">
    <property type="entry name" value="SAICAR_synthetase_CS"/>
</dbReference>
<dbReference type="CDD" id="cd01415">
    <property type="entry name" value="SAICAR_synt_PurC"/>
    <property type="match status" value="1"/>
</dbReference>
<name>A0ABM9N418_9LACO</name>
<evidence type="ECO:0000256" key="1">
    <source>
        <dbReference type="ARBA" id="ARBA00004672"/>
    </source>
</evidence>
<dbReference type="PROSITE" id="PS01058">
    <property type="entry name" value="SAICAR_SYNTHETASE_2"/>
    <property type="match status" value="1"/>
</dbReference>
<evidence type="ECO:0000256" key="8">
    <source>
        <dbReference type="ARBA" id="ARBA00022840"/>
    </source>
</evidence>
<dbReference type="PANTHER" id="PTHR43599:SF3">
    <property type="entry name" value="SI:DKEY-6E2.2"/>
    <property type="match status" value="1"/>
</dbReference>
<protein>
    <recommendedName>
        <fullName evidence="4 11">Phosphoribosylaminoimidazole-succinocarboxamide synthase</fullName>
        <ecNumber evidence="3 11">6.3.2.6</ecNumber>
    </recommendedName>
    <alternativeName>
        <fullName evidence="9 11">SAICAR synthetase</fullName>
    </alternativeName>
</protein>
<dbReference type="GO" id="GO:0004639">
    <property type="term" value="F:phosphoribosylaminoimidazolesuccinocarboxamide synthase activity"/>
    <property type="evidence" value="ECO:0007669"/>
    <property type="project" value="UniProtKB-EC"/>
</dbReference>
<feature type="domain" description="SAICAR synthetase/ADE2 N-terminal" evidence="12">
    <location>
        <begin position="17"/>
        <end position="243"/>
    </location>
</feature>
<reference evidence="13 14" key="1">
    <citation type="submission" date="2024-01" db="EMBL/GenBank/DDBJ databases">
        <authorList>
            <person name="Botero Cardona J."/>
        </authorList>
    </citation>
    <scope>NUCLEOTIDE SEQUENCE [LARGE SCALE GENOMIC DNA]</scope>
    <source>
        <strain evidence="13 14">LMG 33000</strain>
    </source>
</reference>
<comment type="caution">
    <text evidence="13">The sequence shown here is derived from an EMBL/GenBank/DDBJ whole genome shotgun (WGS) entry which is preliminary data.</text>
</comment>
<dbReference type="InterPro" id="IPR050089">
    <property type="entry name" value="SAICAR_synthetase"/>
</dbReference>
<evidence type="ECO:0000256" key="5">
    <source>
        <dbReference type="ARBA" id="ARBA00022598"/>
    </source>
</evidence>
<dbReference type="EC" id="6.3.2.6" evidence="3 11"/>
<evidence type="ECO:0000256" key="3">
    <source>
        <dbReference type="ARBA" id="ARBA00012217"/>
    </source>
</evidence>
<gene>
    <name evidence="11" type="primary">purC</name>
    <name evidence="13" type="ORF">R54876_GBNLAHCA_00458</name>
</gene>
<evidence type="ECO:0000256" key="7">
    <source>
        <dbReference type="ARBA" id="ARBA00022755"/>
    </source>
</evidence>
<dbReference type="HAMAP" id="MF_00137">
    <property type="entry name" value="SAICAR_synth"/>
    <property type="match status" value="1"/>
</dbReference>
<dbReference type="NCBIfam" id="TIGR00081">
    <property type="entry name" value="purC"/>
    <property type="match status" value="1"/>
</dbReference>
<evidence type="ECO:0000256" key="11">
    <source>
        <dbReference type="HAMAP-Rule" id="MF_00137"/>
    </source>
</evidence>
<evidence type="ECO:0000259" key="12">
    <source>
        <dbReference type="Pfam" id="PF01259"/>
    </source>
</evidence>
<sequence length="248" mass="28156">MPSSTYKDEEIQQEDLLYTGKAKQLFSTSNPDIYWLHYLDSATALNGKVKEEYAGKGELNAQITRLLFQALDQAGITHHLLKTVSPRDQLVERVEIIPLEVVTRNVAAGHLVSRFGLKGGEVLTPPIREIYYKSDPLDDPFMNDSQAISLKIASQEELETLYQMADQVNDCLKAVFDEIGITLVDFKLEFGRRSRDGKLILADELSPDNMRLVDHTSGQSLDKDVFRQHKGDLRAGYREILNRLEKLF</sequence>
<dbReference type="RefSeq" id="WP_349641446.1">
    <property type="nucleotide sequence ID" value="NZ_CAWVOH010000001.1"/>
</dbReference>
<comment type="pathway">
    <text evidence="1 11">Purine metabolism; IMP biosynthesis via de novo pathway; 5-amino-1-(5-phospho-D-ribosyl)imidazole-4-carboxamide from 5-amino-1-(5-phospho-D-ribosyl)imidazole-4-carboxylate: step 1/2.</text>
</comment>
<dbReference type="InterPro" id="IPR028923">
    <property type="entry name" value="SAICAR_synt/ADE2_N"/>
</dbReference>
<evidence type="ECO:0000256" key="6">
    <source>
        <dbReference type="ARBA" id="ARBA00022741"/>
    </source>
</evidence>
<dbReference type="InterPro" id="IPR033934">
    <property type="entry name" value="SAICAR_synt_PurC"/>
</dbReference>
<dbReference type="PANTHER" id="PTHR43599">
    <property type="entry name" value="MULTIFUNCTIONAL PROTEIN ADE2"/>
    <property type="match status" value="1"/>
</dbReference>